<evidence type="ECO:0000259" key="5">
    <source>
        <dbReference type="SMART" id="SM00226"/>
    </source>
</evidence>
<comment type="similarity">
    <text evidence="1">Belongs to the low molecular weight phosphotyrosine protein phosphatase family.</text>
</comment>
<dbReference type="GO" id="GO:0004725">
    <property type="term" value="F:protein tyrosine phosphatase activity"/>
    <property type="evidence" value="ECO:0007669"/>
    <property type="project" value="UniProtKB-EC"/>
</dbReference>
<protein>
    <recommendedName>
        <fullName evidence="2">protein-tyrosine-phosphatase</fullName>
        <ecNumber evidence="2">3.1.3.48</ecNumber>
    </recommendedName>
</protein>
<dbReference type="Pfam" id="PF01451">
    <property type="entry name" value="LMWPc"/>
    <property type="match status" value="1"/>
</dbReference>
<dbReference type="EC" id="3.1.3.48" evidence="2"/>
<dbReference type="PANTHER" id="PTHR11717">
    <property type="entry name" value="LOW MOLECULAR WEIGHT PROTEIN TYROSINE PHOSPHATASE"/>
    <property type="match status" value="1"/>
</dbReference>
<dbReference type="SMART" id="SM00226">
    <property type="entry name" value="LMWPc"/>
    <property type="match status" value="1"/>
</dbReference>
<evidence type="ECO:0000256" key="4">
    <source>
        <dbReference type="ARBA" id="ARBA00022912"/>
    </source>
</evidence>
<accession>A0ABU9KVS7</accession>
<evidence type="ECO:0000256" key="3">
    <source>
        <dbReference type="ARBA" id="ARBA00022801"/>
    </source>
</evidence>
<dbReference type="EMBL" id="JBCDNA010000001">
    <property type="protein sequence ID" value="MEL4454294.1"/>
    <property type="molecule type" value="Genomic_DNA"/>
</dbReference>
<comment type="caution">
    <text evidence="6">The sequence shown here is derived from an EMBL/GenBank/DDBJ whole genome shotgun (WGS) entry which is preliminary data.</text>
</comment>
<keyword evidence="3 6" id="KW-0378">Hydrolase</keyword>
<dbReference type="SUPFAM" id="SSF52788">
    <property type="entry name" value="Phosphotyrosine protein phosphatases I"/>
    <property type="match status" value="1"/>
</dbReference>
<dbReference type="InterPro" id="IPR017867">
    <property type="entry name" value="Tyr_phospatase_low_mol_wt"/>
</dbReference>
<dbReference type="PRINTS" id="PR00719">
    <property type="entry name" value="LMWPTPASE"/>
</dbReference>
<organism evidence="6 7">
    <name type="scientific">Lutimonas vermicola</name>
    <dbReference type="NCBI Taxonomy" id="414288"/>
    <lineage>
        <taxon>Bacteria</taxon>
        <taxon>Pseudomonadati</taxon>
        <taxon>Bacteroidota</taxon>
        <taxon>Flavobacteriia</taxon>
        <taxon>Flavobacteriales</taxon>
        <taxon>Flavobacteriaceae</taxon>
        <taxon>Lutimonas</taxon>
    </lineage>
</organism>
<name>A0ABU9KVS7_9FLAO</name>
<proteinExistence type="inferred from homology"/>
<keyword evidence="4" id="KW-0904">Protein phosphatase</keyword>
<dbReference type="InterPro" id="IPR036196">
    <property type="entry name" value="Ptyr_pPase_sf"/>
</dbReference>
<dbReference type="InterPro" id="IPR050438">
    <property type="entry name" value="LMW_PTPase"/>
</dbReference>
<keyword evidence="7" id="KW-1185">Reference proteome</keyword>
<reference evidence="6 7" key="1">
    <citation type="submission" date="2024-04" db="EMBL/GenBank/DDBJ databases">
        <title>whole genome sequencing of Lutimonas vermicola strain IMCC1616.</title>
        <authorList>
            <person name="Bae S.S."/>
        </authorList>
    </citation>
    <scope>NUCLEOTIDE SEQUENCE [LARGE SCALE GENOMIC DNA]</scope>
    <source>
        <strain evidence="6 7">IMCC1616</strain>
    </source>
</reference>
<evidence type="ECO:0000256" key="2">
    <source>
        <dbReference type="ARBA" id="ARBA00013064"/>
    </source>
</evidence>
<dbReference type="Gene3D" id="3.40.50.2300">
    <property type="match status" value="1"/>
</dbReference>
<evidence type="ECO:0000313" key="6">
    <source>
        <dbReference type="EMBL" id="MEL4454294.1"/>
    </source>
</evidence>
<dbReference type="InterPro" id="IPR023485">
    <property type="entry name" value="Ptyr_pPase"/>
</dbReference>
<sequence>MVKVLMVCLGNICRSPLAEGILKSKVNATSVFVDSAGTGGWHIGELPDPRSVDIARDNRIDITDQRCRKFSPKDFENFDWIYVMDRSNLSDVLSMATTEHHIKKVKMILDELGQESDLEVPDPYYGGEGGFERVFEMLDEACERIAKKLSDED</sequence>
<evidence type="ECO:0000256" key="1">
    <source>
        <dbReference type="ARBA" id="ARBA00011063"/>
    </source>
</evidence>
<dbReference type="Proteomes" id="UP001474120">
    <property type="component" value="Unassembled WGS sequence"/>
</dbReference>
<gene>
    <name evidence="6" type="ORF">AABB81_00190</name>
</gene>
<dbReference type="CDD" id="cd16343">
    <property type="entry name" value="LMWPTP"/>
    <property type="match status" value="1"/>
</dbReference>
<dbReference type="PANTHER" id="PTHR11717:SF7">
    <property type="entry name" value="LOW MOLECULAR WEIGHT PHOSPHOTYROSINE PROTEIN PHOSPHATASE"/>
    <property type="match status" value="1"/>
</dbReference>
<feature type="domain" description="Phosphotyrosine protein phosphatase I" evidence="5">
    <location>
        <begin position="2"/>
        <end position="148"/>
    </location>
</feature>
<evidence type="ECO:0000313" key="7">
    <source>
        <dbReference type="Proteomes" id="UP001474120"/>
    </source>
</evidence>
<dbReference type="RefSeq" id="WP_342157804.1">
    <property type="nucleotide sequence ID" value="NZ_JBCDNA010000001.1"/>
</dbReference>